<dbReference type="FunFam" id="3.40.30.10:FF:000101">
    <property type="entry name" value="2-cys peroxiredoxin"/>
    <property type="match status" value="1"/>
</dbReference>
<evidence type="ECO:0000256" key="4">
    <source>
        <dbReference type="ARBA" id="ARBA00023002"/>
    </source>
</evidence>
<sequence>MANRMVGNKAPDFKMLAVSGDASEIKEVSLADYKGKWLVLFFYPRDFTFVCPTEIRAMSEKCHEFQKIGAEILGVSTDSEFSHKSWITADEEKGGIGYLQFPLAADTTHEVSKDYGVFIEETGAALRGLFIINPEGELKYQVVHDLNVGRSVNETLRVLQALQAGGMCPMDWEPGDDML</sequence>
<dbReference type="InterPro" id="IPR000866">
    <property type="entry name" value="AhpC/TSA"/>
</dbReference>
<dbReference type="Pfam" id="PF00578">
    <property type="entry name" value="AhpC-TSA"/>
    <property type="match status" value="1"/>
</dbReference>
<dbReference type="GO" id="GO:0005829">
    <property type="term" value="C:cytosol"/>
    <property type="evidence" value="ECO:0007669"/>
    <property type="project" value="TreeGrafter"/>
</dbReference>
<evidence type="ECO:0000256" key="6">
    <source>
        <dbReference type="PIRSR" id="PIRSR000239-1"/>
    </source>
</evidence>
<dbReference type="RefSeq" id="WP_014262763.1">
    <property type="nucleotide sequence ID" value="NC_016630.1"/>
</dbReference>
<dbReference type="PIRSF" id="PIRSF000239">
    <property type="entry name" value="AHPC"/>
    <property type="match status" value="1"/>
</dbReference>
<dbReference type="GO" id="GO:0045454">
    <property type="term" value="P:cell redox homeostasis"/>
    <property type="evidence" value="ECO:0007669"/>
    <property type="project" value="TreeGrafter"/>
</dbReference>
<evidence type="ECO:0000256" key="2">
    <source>
        <dbReference type="ARBA" id="ARBA00022559"/>
    </source>
</evidence>
<comment type="similarity">
    <text evidence="1">Belongs to the peroxiredoxin family. AhpC/Prx1 subfamily.</text>
</comment>
<dbReference type="InterPro" id="IPR036249">
    <property type="entry name" value="Thioredoxin-like_sf"/>
</dbReference>
<dbReference type="KEGG" id="faa:HMPREF0389_00768"/>
<organism evidence="8 9">
    <name type="scientific">Filifactor alocis (strain ATCC 35896 / CCUG 47790 / D40 B5)</name>
    <name type="common">Fusobacterium alocis</name>
    <dbReference type="NCBI Taxonomy" id="546269"/>
    <lineage>
        <taxon>Bacteria</taxon>
        <taxon>Bacillati</taxon>
        <taxon>Bacillota</taxon>
        <taxon>Clostridia</taxon>
        <taxon>Peptostreptococcales</taxon>
        <taxon>Filifactoraceae</taxon>
        <taxon>Filifactor</taxon>
    </lineage>
</organism>
<dbReference type="InterPro" id="IPR050217">
    <property type="entry name" value="Peroxiredoxin"/>
</dbReference>
<evidence type="ECO:0000259" key="7">
    <source>
        <dbReference type="PROSITE" id="PS51352"/>
    </source>
</evidence>
<evidence type="ECO:0000256" key="1">
    <source>
        <dbReference type="ARBA" id="ARBA00009796"/>
    </source>
</evidence>
<evidence type="ECO:0000256" key="3">
    <source>
        <dbReference type="ARBA" id="ARBA00022862"/>
    </source>
</evidence>
<dbReference type="AlphaFoldDB" id="D6GPZ4"/>
<keyword evidence="4 8" id="KW-0560">Oxidoreductase</keyword>
<feature type="active site" description="Cysteine sulfenic acid (-SOH) intermediate; for peroxidase activity" evidence="6">
    <location>
        <position position="51"/>
    </location>
</feature>
<dbReference type="InterPro" id="IPR024706">
    <property type="entry name" value="Peroxiredoxin_AhpC-typ"/>
</dbReference>
<dbReference type="EMBL" id="CP002390">
    <property type="protein sequence ID" value="EFE28847.1"/>
    <property type="molecule type" value="Genomic_DNA"/>
</dbReference>
<dbReference type="eggNOG" id="COG0450">
    <property type="taxonomic scope" value="Bacteria"/>
</dbReference>
<protein>
    <submittedName>
        <fullName evidence="8">Antioxidant, AhpC/TSA family</fullName>
        <ecNumber evidence="8">1.11.1.15</ecNumber>
    </submittedName>
</protein>
<dbReference type="GO" id="GO:0006979">
    <property type="term" value="P:response to oxidative stress"/>
    <property type="evidence" value="ECO:0007669"/>
    <property type="project" value="TreeGrafter"/>
</dbReference>
<dbReference type="GO" id="GO:0008379">
    <property type="term" value="F:thioredoxin peroxidase activity"/>
    <property type="evidence" value="ECO:0007669"/>
    <property type="project" value="TreeGrafter"/>
</dbReference>
<keyword evidence="3" id="KW-0049">Antioxidant</keyword>
<keyword evidence="5" id="KW-0676">Redox-active center</keyword>
<dbReference type="Proteomes" id="UP000007468">
    <property type="component" value="Chromosome"/>
</dbReference>
<dbReference type="EC" id="1.11.1.15" evidence="8"/>
<evidence type="ECO:0000313" key="8">
    <source>
        <dbReference type="EMBL" id="EFE28847.1"/>
    </source>
</evidence>
<evidence type="ECO:0000313" key="9">
    <source>
        <dbReference type="Proteomes" id="UP000007468"/>
    </source>
</evidence>
<evidence type="ECO:0000256" key="5">
    <source>
        <dbReference type="ARBA" id="ARBA00023284"/>
    </source>
</evidence>
<dbReference type="InterPro" id="IPR013766">
    <property type="entry name" value="Thioredoxin_domain"/>
</dbReference>
<proteinExistence type="inferred from homology"/>
<dbReference type="PROSITE" id="PS51352">
    <property type="entry name" value="THIOREDOXIN_2"/>
    <property type="match status" value="1"/>
</dbReference>
<dbReference type="PANTHER" id="PTHR10681">
    <property type="entry name" value="THIOREDOXIN PEROXIDASE"/>
    <property type="match status" value="1"/>
</dbReference>
<dbReference type="GO" id="GO:0042744">
    <property type="term" value="P:hydrogen peroxide catabolic process"/>
    <property type="evidence" value="ECO:0007669"/>
    <property type="project" value="TreeGrafter"/>
</dbReference>
<keyword evidence="2 8" id="KW-0575">Peroxidase</keyword>
<gene>
    <name evidence="8" type="ordered locus">HMPREF0389_00768</name>
</gene>
<dbReference type="GO" id="GO:0033554">
    <property type="term" value="P:cellular response to stress"/>
    <property type="evidence" value="ECO:0007669"/>
    <property type="project" value="TreeGrafter"/>
</dbReference>
<dbReference type="SMR" id="D6GPZ4"/>
<reference evidence="9" key="1">
    <citation type="submission" date="2010-12" db="EMBL/GenBank/DDBJ databases">
        <title>The genome sequence of Filifactor alocis strain ATCC 35896.</title>
        <authorList>
            <consortium name="The Broad Institute Genome Sequencing Platform"/>
            <person name="Ward D."/>
            <person name="Earl A."/>
            <person name="Feldgarden M."/>
            <person name="Young S.K."/>
            <person name="Gargeya S."/>
            <person name="Zeng Q."/>
            <person name="Alvarado L."/>
            <person name="Berlin A."/>
            <person name="Bochicchio J."/>
            <person name="Chapman S.B."/>
            <person name="Chen Z."/>
            <person name="Freedman E."/>
            <person name="Gellesch M."/>
            <person name="Goldberg J."/>
            <person name="Griggs A."/>
            <person name="Gujja S."/>
            <person name="Heilman E."/>
            <person name="Heiman D."/>
            <person name="Howarth C."/>
            <person name="Mehta T."/>
            <person name="Neiman D."/>
            <person name="Pearson M."/>
            <person name="Roberts A."/>
            <person name="Saif S."/>
            <person name="Shea T."/>
            <person name="Shenoy N."/>
            <person name="Sisk P."/>
            <person name="Stolte C."/>
            <person name="Sykes S."/>
            <person name="White J."/>
            <person name="Yandava C."/>
            <person name="Izard J."/>
            <person name="Blanton J.M."/>
            <person name="Baranova O.V."/>
            <person name="Tanner A.C."/>
            <person name="Dewhirst F.E."/>
            <person name="Haas B."/>
            <person name="Nusbaum C."/>
            <person name="Birren B."/>
        </authorList>
    </citation>
    <scope>NUCLEOTIDE SEQUENCE [LARGE SCALE GENOMIC DNA]</scope>
    <source>
        <strain evidence="9">ATCC 35896 / D40 B5</strain>
    </source>
</reference>
<dbReference type="SUPFAM" id="SSF52833">
    <property type="entry name" value="Thioredoxin-like"/>
    <property type="match status" value="1"/>
</dbReference>
<dbReference type="Gene3D" id="3.40.30.10">
    <property type="entry name" value="Glutaredoxin"/>
    <property type="match status" value="1"/>
</dbReference>
<keyword evidence="9" id="KW-1185">Reference proteome</keyword>
<dbReference type="PATRIC" id="fig|546269.5.peg.1254"/>
<dbReference type="OrthoDB" id="9812811at2"/>
<dbReference type="STRING" id="546269.HMPREF0389_00768"/>
<accession>D6GPZ4</accession>
<name>D6GPZ4_FILAD</name>
<feature type="domain" description="Thioredoxin" evidence="7">
    <location>
        <begin position="4"/>
        <end position="164"/>
    </location>
</feature>
<dbReference type="PANTHER" id="PTHR10681:SF121">
    <property type="entry name" value="ALKYL HYDROPEROXIDE REDUCTASE C"/>
    <property type="match status" value="1"/>
</dbReference>
<dbReference type="CDD" id="cd03015">
    <property type="entry name" value="PRX_Typ2cys"/>
    <property type="match status" value="1"/>
</dbReference>